<name>A0A9Q3CXM3_9BASI</name>
<dbReference type="Proteomes" id="UP000765509">
    <property type="component" value="Unassembled WGS sequence"/>
</dbReference>
<sequence>MVKIPSLPSFEWEFLVIDNPKGEDLILGFEFLNHFNTSIDWRQGMITFNAYHNDYYDPSKSSSNYLSSSKSFEDEVFKDIQDVREDNFVSSLHLLGMWTFLIHIIMTPWESCGMKRKIRKK</sequence>
<proteinExistence type="predicted"/>
<keyword evidence="2" id="KW-1185">Reference proteome</keyword>
<dbReference type="EMBL" id="AVOT02010700">
    <property type="protein sequence ID" value="MBW0490663.1"/>
    <property type="molecule type" value="Genomic_DNA"/>
</dbReference>
<dbReference type="InterPro" id="IPR021109">
    <property type="entry name" value="Peptidase_aspartic_dom_sf"/>
</dbReference>
<accession>A0A9Q3CXM3</accession>
<reference evidence="1" key="1">
    <citation type="submission" date="2021-03" db="EMBL/GenBank/DDBJ databases">
        <title>Draft genome sequence of rust myrtle Austropuccinia psidii MF-1, a brazilian biotype.</title>
        <authorList>
            <person name="Quecine M.C."/>
            <person name="Pachon D.M.R."/>
            <person name="Bonatelli M.L."/>
            <person name="Correr F.H."/>
            <person name="Franceschini L.M."/>
            <person name="Leite T.F."/>
            <person name="Margarido G.R.A."/>
            <person name="Almeida C.A."/>
            <person name="Ferrarezi J.A."/>
            <person name="Labate C.A."/>
        </authorList>
    </citation>
    <scope>NUCLEOTIDE SEQUENCE</scope>
    <source>
        <strain evidence="1">MF-1</strain>
    </source>
</reference>
<protein>
    <submittedName>
        <fullName evidence="1">Uncharacterized protein</fullName>
    </submittedName>
</protein>
<evidence type="ECO:0000313" key="1">
    <source>
        <dbReference type="EMBL" id="MBW0490663.1"/>
    </source>
</evidence>
<dbReference type="Gene3D" id="2.40.70.10">
    <property type="entry name" value="Acid Proteases"/>
    <property type="match status" value="1"/>
</dbReference>
<dbReference type="AlphaFoldDB" id="A0A9Q3CXM3"/>
<comment type="caution">
    <text evidence="1">The sequence shown here is derived from an EMBL/GenBank/DDBJ whole genome shotgun (WGS) entry which is preliminary data.</text>
</comment>
<organism evidence="1 2">
    <name type="scientific">Austropuccinia psidii MF-1</name>
    <dbReference type="NCBI Taxonomy" id="1389203"/>
    <lineage>
        <taxon>Eukaryota</taxon>
        <taxon>Fungi</taxon>
        <taxon>Dikarya</taxon>
        <taxon>Basidiomycota</taxon>
        <taxon>Pucciniomycotina</taxon>
        <taxon>Pucciniomycetes</taxon>
        <taxon>Pucciniales</taxon>
        <taxon>Sphaerophragmiaceae</taxon>
        <taxon>Austropuccinia</taxon>
    </lineage>
</organism>
<gene>
    <name evidence="1" type="ORF">O181_030378</name>
</gene>
<evidence type="ECO:0000313" key="2">
    <source>
        <dbReference type="Proteomes" id="UP000765509"/>
    </source>
</evidence>